<feature type="domain" description="Calcineurin-like phosphoesterase" evidence="5">
    <location>
        <begin position="1"/>
        <end position="194"/>
    </location>
</feature>
<keyword evidence="7" id="KW-1185">Reference proteome</keyword>
<proteinExistence type="inferred from homology"/>
<comment type="similarity">
    <text evidence="4">Belongs to the cyclic nucleotide phosphodiesterase class-III family.</text>
</comment>
<evidence type="ECO:0000256" key="2">
    <source>
        <dbReference type="ARBA" id="ARBA00022801"/>
    </source>
</evidence>
<dbReference type="EC" id="3.1.-.-" evidence="6"/>
<dbReference type="PANTHER" id="PTHR42988:SF2">
    <property type="entry name" value="CYCLIC NUCLEOTIDE PHOSPHODIESTERASE CBUA0032-RELATED"/>
    <property type="match status" value="1"/>
</dbReference>
<dbReference type="RefSeq" id="WP_336824590.1">
    <property type="nucleotide sequence ID" value="NZ_JBHTLT010000126.1"/>
</dbReference>
<evidence type="ECO:0000256" key="4">
    <source>
        <dbReference type="ARBA" id="ARBA00025742"/>
    </source>
</evidence>
<keyword evidence="1" id="KW-0479">Metal-binding</keyword>
<dbReference type="PANTHER" id="PTHR42988">
    <property type="entry name" value="PHOSPHOHYDROLASE"/>
    <property type="match status" value="1"/>
</dbReference>
<dbReference type="Gene3D" id="3.60.21.10">
    <property type="match status" value="1"/>
</dbReference>
<dbReference type="InterPro" id="IPR050884">
    <property type="entry name" value="CNP_phosphodiesterase-III"/>
</dbReference>
<dbReference type="Proteomes" id="UP001597231">
    <property type="component" value="Unassembled WGS sequence"/>
</dbReference>
<name>A0ABW3U1K2_9BACL</name>
<dbReference type="EMBL" id="JBHTLT010000126">
    <property type="protein sequence ID" value="MFD1206560.1"/>
    <property type="molecule type" value="Genomic_DNA"/>
</dbReference>
<organism evidence="6 7">
    <name type="scientific">Sporosarcina contaminans</name>
    <dbReference type="NCBI Taxonomy" id="633403"/>
    <lineage>
        <taxon>Bacteria</taxon>
        <taxon>Bacillati</taxon>
        <taxon>Bacillota</taxon>
        <taxon>Bacilli</taxon>
        <taxon>Bacillales</taxon>
        <taxon>Caryophanaceae</taxon>
        <taxon>Sporosarcina</taxon>
    </lineage>
</organism>
<dbReference type="SUPFAM" id="SSF56300">
    <property type="entry name" value="Metallo-dependent phosphatases"/>
    <property type="match status" value="1"/>
</dbReference>
<dbReference type="Pfam" id="PF00149">
    <property type="entry name" value="Metallophos"/>
    <property type="match status" value="1"/>
</dbReference>
<evidence type="ECO:0000313" key="6">
    <source>
        <dbReference type="EMBL" id="MFD1206560.1"/>
    </source>
</evidence>
<dbReference type="InterPro" id="IPR004843">
    <property type="entry name" value="Calcineurin-like_PHP"/>
</dbReference>
<evidence type="ECO:0000256" key="1">
    <source>
        <dbReference type="ARBA" id="ARBA00022723"/>
    </source>
</evidence>
<keyword evidence="3" id="KW-0408">Iron</keyword>
<evidence type="ECO:0000256" key="3">
    <source>
        <dbReference type="ARBA" id="ARBA00023004"/>
    </source>
</evidence>
<accession>A0ABW3U1K2</accession>
<gene>
    <name evidence="6" type="ORF">ACFQ38_15805</name>
</gene>
<comment type="caution">
    <text evidence="6">The sequence shown here is derived from an EMBL/GenBank/DDBJ whole genome shotgun (WGS) entry which is preliminary data.</text>
</comment>
<dbReference type="InterPro" id="IPR029052">
    <property type="entry name" value="Metallo-depent_PP-like"/>
</dbReference>
<keyword evidence="2 6" id="KW-0378">Hydrolase</keyword>
<reference evidence="7" key="1">
    <citation type="journal article" date="2019" name="Int. J. Syst. Evol. Microbiol.">
        <title>The Global Catalogue of Microorganisms (GCM) 10K type strain sequencing project: providing services to taxonomists for standard genome sequencing and annotation.</title>
        <authorList>
            <consortium name="The Broad Institute Genomics Platform"/>
            <consortium name="The Broad Institute Genome Sequencing Center for Infectious Disease"/>
            <person name="Wu L."/>
            <person name="Ma J."/>
        </authorList>
    </citation>
    <scope>NUCLEOTIDE SEQUENCE [LARGE SCALE GENOMIC DNA]</scope>
    <source>
        <strain evidence="7">CCUG 53915</strain>
    </source>
</reference>
<evidence type="ECO:0000259" key="5">
    <source>
        <dbReference type="Pfam" id="PF00149"/>
    </source>
</evidence>
<evidence type="ECO:0000313" key="7">
    <source>
        <dbReference type="Proteomes" id="UP001597231"/>
    </source>
</evidence>
<protein>
    <submittedName>
        <fullName evidence="6">Metallophosphoesterase family protein</fullName>
        <ecNumber evidence="6">3.1.-.-</ecNumber>
    </submittedName>
</protein>
<sequence>MKIALFSDLHYPAIDERISGLLEARSAFYEKFIDQFLKVDAELHVSLGDLTNYGMRHELENIYSLIGERREFIHVLGNHDNYSMTKNELLTITGQKRYSSFETEQAIFAFLDTARELDHECWGGWMDDEQLDWLEHVIQNSEEKPLLIFAHHPVHNTTAGSERENGSIHPSINMRSLLHQKKGIGMYFNGHMHCDSIVKEGNWTFVQTAACLDQPAFRLINIADESITVTAIDVDDETLRQNAQRIYDNINHFTHRADARGEHEHRNCEVSLVHASTTV</sequence>
<dbReference type="GO" id="GO:0016787">
    <property type="term" value="F:hydrolase activity"/>
    <property type="evidence" value="ECO:0007669"/>
    <property type="project" value="UniProtKB-KW"/>
</dbReference>